<evidence type="ECO:0000313" key="3">
    <source>
        <dbReference type="Proteomes" id="UP000250069"/>
    </source>
</evidence>
<accession>A0ABC8D3I2</accession>
<evidence type="ECO:0000313" key="2">
    <source>
        <dbReference type="EMBL" id="AWX71631.1"/>
    </source>
</evidence>
<name>A0ABC8D3I2_BACVE</name>
<evidence type="ECO:0000256" key="1">
    <source>
        <dbReference type="SAM" id="SignalP"/>
    </source>
</evidence>
<dbReference type="EMBL" id="CP030150">
    <property type="protein sequence ID" value="AWX71631.1"/>
    <property type="molecule type" value="Genomic_DNA"/>
</dbReference>
<protein>
    <submittedName>
        <fullName evidence="2">Uncharacterized protein</fullName>
    </submittedName>
</protein>
<dbReference type="AlphaFoldDB" id="A0ABC8D3I2"/>
<organism evidence="2 3">
    <name type="scientific">Bacillus velezensis</name>
    <dbReference type="NCBI Taxonomy" id="492670"/>
    <lineage>
        <taxon>Bacteria</taxon>
        <taxon>Bacillati</taxon>
        <taxon>Bacillota</taxon>
        <taxon>Bacilli</taxon>
        <taxon>Bacillales</taxon>
        <taxon>Bacillaceae</taxon>
        <taxon>Bacillus</taxon>
        <taxon>Bacillus amyloliquefaciens group</taxon>
    </lineage>
</organism>
<sequence length="94" mass="10286">MSIVFALVLAIGFASVFGTPPAQAAQQDKYQDKREAERLAIALYEASNYDIENARYSFDVDKAIAAGVTLSDAVQMKNYLESLSPAQAKDIHDQ</sequence>
<feature type="signal peptide" evidence="1">
    <location>
        <begin position="1"/>
        <end position="24"/>
    </location>
</feature>
<gene>
    <name evidence="2" type="ORF">BVDSYZ_06210</name>
</gene>
<keyword evidence="1" id="KW-0732">Signal</keyword>
<dbReference type="Proteomes" id="UP000250069">
    <property type="component" value="Chromosome"/>
</dbReference>
<reference evidence="2 3" key="1">
    <citation type="submission" date="2018-06" db="EMBL/GenBank/DDBJ databases">
        <title>Complete Genome Sequence of Bacillus velezensis DSYZ, a Plant Growth-Promoting Rhizobacterium with Antifungal Activity.</title>
        <authorList>
            <person name="Du B."/>
            <person name="Ding Y."/>
            <person name="Liu K."/>
            <person name="Yao L."/>
            <person name="Wang C."/>
            <person name="Li H."/>
            <person name="Liu H."/>
        </authorList>
    </citation>
    <scope>NUCLEOTIDE SEQUENCE [LARGE SCALE GENOMIC DNA]</scope>
    <source>
        <strain evidence="2 3">DSYZ</strain>
    </source>
</reference>
<feature type="chain" id="PRO_5044896518" evidence="1">
    <location>
        <begin position="25"/>
        <end position="94"/>
    </location>
</feature>
<proteinExistence type="predicted"/>